<sequence length="149" mass="15073">MTPALTHFLAASLAAMRRPPSIGLHPLSPAAKSLATGGARAGRSDPGNIAALVGLVCGHAAAQLPALHGAHLGQARGRCSALSEQPPSGAERSSCPARRDVLRPAILKLHLAFAAAGITLNAGWFVALLRSASREAGSGRRRVAPASEG</sequence>
<dbReference type="RefSeq" id="XP_005792689.1">
    <property type="nucleotide sequence ID" value="XM_005792632.1"/>
</dbReference>
<dbReference type="PaxDb" id="2903-EOD40260"/>
<dbReference type="EnsemblProtists" id="EOD40260">
    <property type="protein sequence ID" value="EOD40260"/>
    <property type="gene ID" value="EMIHUDRAFT_260196"/>
</dbReference>
<dbReference type="HOGENOM" id="CLU_1753108_0_0_1"/>
<dbReference type="Proteomes" id="UP000013827">
    <property type="component" value="Unassembled WGS sequence"/>
</dbReference>
<keyword evidence="1" id="KW-1133">Transmembrane helix</keyword>
<evidence type="ECO:0000313" key="3">
    <source>
        <dbReference type="Proteomes" id="UP000013827"/>
    </source>
</evidence>
<evidence type="ECO:0000256" key="1">
    <source>
        <dbReference type="SAM" id="Phobius"/>
    </source>
</evidence>
<dbReference type="KEGG" id="ehx:EMIHUDRAFT_260196"/>
<keyword evidence="3" id="KW-1185">Reference proteome</keyword>
<keyword evidence="1" id="KW-0472">Membrane</keyword>
<reference evidence="2" key="2">
    <citation type="submission" date="2024-10" db="UniProtKB">
        <authorList>
            <consortium name="EnsemblProtists"/>
        </authorList>
    </citation>
    <scope>IDENTIFICATION</scope>
</reference>
<organism evidence="2 3">
    <name type="scientific">Emiliania huxleyi (strain CCMP1516)</name>
    <dbReference type="NCBI Taxonomy" id="280463"/>
    <lineage>
        <taxon>Eukaryota</taxon>
        <taxon>Haptista</taxon>
        <taxon>Haptophyta</taxon>
        <taxon>Prymnesiophyceae</taxon>
        <taxon>Isochrysidales</taxon>
        <taxon>Noelaerhabdaceae</taxon>
        <taxon>Emiliania</taxon>
    </lineage>
</organism>
<proteinExistence type="predicted"/>
<name>A0A0D3KWX5_EMIH1</name>
<protein>
    <submittedName>
        <fullName evidence="2">Uncharacterized protein</fullName>
    </submittedName>
</protein>
<keyword evidence="1" id="KW-0812">Transmembrane</keyword>
<accession>A0A0D3KWX5</accession>
<dbReference type="GeneID" id="17285532"/>
<feature type="transmembrane region" description="Helical" evidence="1">
    <location>
        <begin position="109"/>
        <end position="132"/>
    </location>
</feature>
<reference evidence="3" key="1">
    <citation type="journal article" date="2013" name="Nature">
        <title>Pan genome of the phytoplankton Emiliania underpins its global distribution.</title>
        <authorList>
            <person name="Read B.A."/>
            <person name="Kegel J."/>
            <person name="Klute M.J."/>
            <person name="Kuo A."/>
            <person name="Lefebvre S.C."/>
            <person name="Maumus F."/>
            <person name="Mayer C."/>
            <person name="Miller J."/>
            <person name="Monier A."/>
            <person name="Salamov A."/>
            <person name="Young J."/>
            <person name="Aguilar M."/>
            <person name="Claverie J.M."/>
            <person name="Frickenhaus S."/>
            <person name="Gonzalez K."/>
            <person name="Herman E.K."/>
            <person name="Lin Y.C."/>
            <person name="Napier J."/>
            <person name="Ogata H."/>
            <person name="Sarno A.F."/>
            <person name="Shmutz J."/>
            <person name="Schroeder D."/>
            <person name="de Vargas C."/>
            <person name="Verret F."/>
            <person name="von Dassow P."/>
            <person name="Valentin K."/>
            <person name="Van de Peer Y."/>
            <person name="Wheeler G."/>
            <person name="Dacks J.B."/>
            <person name="Delwiche C.F."/>
            <person name="Dyhrman S.T."/>
            <person name="Glockner G."/>
            <person name="John U."/>
            <person name="Richards T."/>
            <person name="Worden A.Z."/>
            <person name="Zhang X."/>
            <person name="Grigoriev I.V."/>
            <person name="Allen A.E."/>
            <person name="Bidle K."/>
            <person name="Borodovsky M."/>
            <person name="Bowler C."/>
            <person name="Brownlee C."/>
            <person name="Cock J.M."/>
            <person name="Elias M."/>
            <person name="Gladyshev V.N."/>
            <person name="Groth M."/>
            <person name="Guda C."/>
            <person name="Hadaegh A."/>
            <person name="Iglesias-Rodriguez M.D."/>
            <person name="Jenkins J."/>
            <person name="Jones B.M."/>
            <person name="Lawson T."/>
            <person name="Leese F."/>
            <person name="Lindquist E."/>
            <person name="Lobanov A."/>
            <person name="Lomsadze A."/>
            <person name="Malik S.B."/>
            <person name="Marsh M.E."/>
            <person name="Mackinder L."/>
            <person name="Mock T."/>
            <person name="Mueller-Roeber B."/>
            <person name="Pagarete A."/>
            <person name="Parker M."/>
            <person name="Probert I."/>
            <person name="Quesneville H."/>
            <person name="Raines C."/>
            <person name="Rensing S.A."/>
            <person name="Riano-Pachon D.M."/>
            <person name="Richier S."/>
            <person name="Rokitta S."/>
            <person name="Shiraiwa Y."/>
            <person name="Soanes D.M."/>
            <person name="van der Giezen M."/>
            <person name="Wahlund T.M."/>
            <person name="Williams B."/>
            <person name="Wilson W."/>
            <person name="Wolfe G."/>
            <person name="Wurch L.L."/>
        </authorList>
    </citation>
    <scope>NUCLEOTIDE SEQUENCE</scope>
</reference>
<evidence type="ECO:0000313" key="2">
    <source>
        <dbReference type="EnsemblProtists" id="EOD40260"/>
    </source>
</evidence>
<dbReference type="AlphaFoldDB" id="A0A0D3KWX5"/>